<keyword evidence="1" id="KW-0732">Signal</keyword>
<evidence type="ECO:0000256" key="1">
    <source>
        <dbReference type="SAM" id="SignalP"/>
    </source>
</evidence>
<gene>
    <name evidence="2" type="ORF">MGMO_121c00040</name>
</gene>
<dbReference type="SUPFAM" id="SSF56935">
    <property type="entry name" value="Porins"/>
    <property type="match status" value="1"/>
</dbReference>
<comment type="caution">
    <text evidence="2">The sequence shown here is derived from an EMBL/GenBank/DDBJ whole genome shotgun (WGS) entry which is preliminary data.</text>
</comment>
<evidence type="ECO:0000313" key="2">
    <source>
        <dbReference type="EMBL" id="ESS70608.1"/>
    </source>
</evidence>
<evidence type="ECO:0008006" key="4">
    <source>
        <dbReference type="Google" id="ProtNLM"/>
    </source>
</evidence>
<dbReference type="RefSeq" id="WP_023495838.1">
    <property type="nucleotide sequence ID" value="NZ_AYLO01000113.1"/>
</dbReference>
<feature type="chain" id="PRO_5004733604" description="Porin domain-containing protein" evidence="1">
    <location>
        <begin position="22"/>
        <end position="424"/>
    </location>
</feature>
<dbReference type="AlphaFoldDB" id="V5C1F9"/>
<proteinExistence type="predicted"/>
<accession>V5C1F9</accession>
<dbReference type="InterPro" id="IPR023614">
    <property type="entry name" value="Porin_dom_sf"/>
</dbReference>
<protein>
    <recommendedName>
        <fullName evidence="4">Porin domain-containing protein</fullName>
    </recommendedName>
</protein>
<organism evidence="2 3">
    <name type="scientific">Methyloglobulus morosus KoM1</name>
    <dbReference type="NCBI Taxonomy" id="1116472"/>
    <lineage>
        <taxon>Bacteria</taxon>
        <taxon>Pseudomonadati</taxon>
        <taxon>Pseudomonadota</taxon>
        <taxon>Gammaproteobacteria</taxon>
        <taxon>Methylococcales</taxon>
        <taxon>Methylococcaceae</taxon>
        <taxon>Methyloglobulus</taxon>
    </lineage>
</organism>
<dbReference type="Proteomes" id="UP000017842">
    <property type="component" value="Unassembled WGS sequence"/>
</dbReference>
<evidence type="ECO:0000313" key="3">
    <source>
        <dbReference type="Proteomes" id="UP000017842"/>
    </source>
</evidence>
<dbReference type="STRING" id="1116472.MGMO_121c00040"/>
<name>V5C1F9_9GAMM</name>
<dbReference type="eggNOG" id="COG3203">
    <property type="taxonomic scope" value="Bacteria"/>
</dbReference>
<sequence>MKTINPLFFALSFFVSANSLAIDLGHGFTIKGFGTFGLVNSSNGSADFVANSIQPAGAGWTNDTSLVVDSKLGLQLDYQATDRLSFVAQGLSKQQYNKSFAPVLEWGYAKFKILPELHIRAGRIRPALYMLSDYLDVNYANPWVRPPVEFYSSAALDRMEGVDFLWRPSTGDISWLVQPYFGITHLKTPGVGNSFKADNILGINLTGTYSDLTLRVGFGQGDLTLFSPSLSQALSGLSRICNTGLDPTACEQYNAFGITRKNSMFSSFGANWDNGDYFVLGEFGKRISKTKIVSDATVWYISGGARIKKFTPYITYSSYHNDSPATYNGDSNNAFNLGLGATVNQISTALLQGANDMDQNTITLGMRYDFMSKFALKAQWDHIQTSTKDGLAGTGGGLFANQQPGFGNGPTQVDLFSVTLDFAF</sequence>
<dbReference type="EMBL" id="AYLO01000113">
    <property type="protein sequence ID" value="ESS70608.1"/>
    <property type="molecule type" value="Genomic_DNA"/>
</dbReference>
<keyword evidence="3" id="KW-1185">Reference proteome</keyword>
<reference evidence="2 3" key="1">
    <citation type="journal article" date="2013" name="Genome Announc.">
        <title>Draft Genome Sequence of the Methanotrophic Gammaproteobacterium Methyloglobulus morosus DSM 22980 Strain KoM1.</title>
        <authorList>
            <person name="Poehlein A."/>
            <person name="Deutzmann J.S."/>
            <person name="Daniel R."/>
            <person name="Simeonova D.D."/>
        </authorList>
    </citation>
    <scope>NUCLEOTIDE SEQUENCE [LARGE SCALE GENOMIC DNA]</scope>
    <source>
        <strain evidence="2 3">KoM1</strain>
    </source>
</reference>
<dbReference type="OrthoDB" id="197869at2"/>
<dbReference type="Gene3D" id="2.40.160.10">
    <property type="entry name" value="Porin"/>
    <property type="match status" value="1"/>
</dbReference>
<feature type="signal peptide" evidence="1">
    <location>
        <begin position="1"/>
        <end position="21"/>
    </location>
</feature>